<dbReference type="Proteomes" id="UP001610444">
    <property type="component" value="Unassembled WGS sequence"/>
</dbReference>
<protein>
    <submittedName>
        <fullName evidence="1">Uncharacterized protein</fullName>
    </submittedName>
</protein>
<sequence>MCFLKMSLHDSAKKQPMVGVLGVGYLGLLDCSYALPFISSHLCGLLILSWS</sequence>
<proteinExistence type="predicted"/>
<organism evidence="1 2">
    <name type="scientific">Aspergillus pseudodeflectus</name>
    <dbReference type="NCBI Taxonomy" id="176178"/>
    <lineage>
        <taxon>Eukaryota</taxon>
        <taxon>Fungi</taxon>
        <taxon>Dikarya</taxon>
        <taxon>Ascomycota</taxon>
        <taxon>Pezizomycotina</taxon>
        <taxon>Eurotiomycetes</taxon>
        <taxon>Eurotiomycetidae</taxon>
        <taxon>Eurotiales</taxon>
        <taxon>Aspergillaceae</taxon>
        <taxon>Aspergillus</taxon>
        <taxon>Aspergillus subgen. Nidulantes</taxon>
    </lineage>
</organism>
<reference evidence="1 2" key="1">
    <citation type="submission" date="2024-07" db="EMBL/GenBank/DDBJ databases">
        <title>Section-level genome sequencing and comparative genomics of Aspergillus sections Usti and Cavernicolus.</title>
        <authorList>
            <consortium name="Lawrence Berkeley National Laboratory"/>
            <person name="Nybo J.L."/>
            <person name="Vesth T.C."/>
            <person name="Theobald S."/>
            <person name="Frisvad J.C."/>
            <person name="Larsen T.O."/>
            <person name="Kjaerboelling I."/>
            <person name="Rothschild-Mancinelli K."/>
            <person name="Lyhne E.K."/>
            <person name="Kogle M.E."/>
            <person name="Barry K."/>
            <person name="Clum A."/>
            <person name="Na H."/>
            <person name="Ledsgaard L."/>
            <person name="Lin J."/>
            <person name="Lipzen A."/>
            <person name="Kuo A."/>
            <person name="Riley R."/>
            <person name="Mondo S."/>
            <person name="LaButti K."/>
            <person name="Haridas S."/>
            <person name="Pangalinan J."/>
            <person name="Salamov A.A."/>
            <person name="Simmons B.A."/>
            <person name="Magnuson J.K."/>
            <person name="Chen J."/>
            <person name="Drula E."/>
            <person name="Henrissat B."/>
            <person name="Wiebenga A."/>
            <person name="Lubbers R.J."/>
            <person name="Gomes A.C."/>
            <person name="Macurrencykelacurrency M.R."/>
            <person name="Stajich J."/>
            <person name="Grigoriev I.V."/>
            <person name="Mortensen U.H."/>
            <person name="De vries R.P."/>
            <person name="Baker S.E."/>
            <person name="Andersen M.R."/>
        </authorList>
    </citation>
    <scope>NUCLEOTIDE SEQUENCE [LARGE SCALE GENOMIC DNA]</scope>
    <source>
        <strain evidence="1 2">CBS 756.74</strain>
    </source>
</reference>
<dbReference type="RefSeq" id="XP_070901953.1">
    <property type="nucleotide sequence ID" value="XM_071039253.1"/>
</dbReference>
<dbReference type="GeneID" id="98154417"/>
<keyword evidence="2" id="KW-1185">Reference proteome</keyword>
<gene>
    <name evidence="1" type="ORF">BJX68DRAFT_230745</name>
</gene>
<evidence type="ECO:0000313" key="1">
    <source>
        <dbReference type="EMBL" id="KAL2855546.1"/>
    </source>
</evidence>
<evidence type="ECO:0000313" key="2">
    <source>
        <dbReference type="Proteomes" id="UP001610444"/>
    </source>
</evidence>
<accession>A0ABR4KTD4</accession>
<dbReference type="EMBL" id="JBFXLR010000009">
    <property type="protein sequence ID" value="KAL2855546.1"/>
    <property type="molecule type" value="Genomic_DNA"/>
</dbReference>
<name>A0ABR4KTD4_9EURO</name>
<comment type="caution">
    <text evidence="1">The sequence shown here is derived from an EMBL/GenBank/DDBJ whole genome shotgun (WGS) entry which is preliminary data.</text>
</comment>